<gene>
    <name evidence="2" type="ORF">E4K67_04520</name>
</gene>
<reference evidence="2 3" key="1">
    <citation type="submission" date="2019-03" db="EMBL/GenBank/DDBJ databases">
        <title>Draft Genome Sequence of Desulfosporosinus fructosivorans Strain 63.6F, Isolated from Marine Sediment in the Baltic Sea.</title>
        <authorList>
            <person name="Hausmann B."/>
            <person name="Vandieken V."/>
            <person name="Pjevac P."/>
            <person name="Schreck K."/>
            <person name="Herbold C.W."/>
            <person name="Loy A."/>
        </authorList>
    </citation>
    <scope>NUCLEOTIDE SEQUENCE [LARGE SCALE GENOMIC DNA]</scope>
    <source>
        <strain evidence="2 3">63.6F</strain>
    </source>
</reference>
<keyword evidence="3" id="KW-1185">Reference proteome</keyword>
<dbReference type="InterPro" id="IPR016195">
    <property type="entry name" value="Pol/histidinol_Pase-like"/>
</dbReference>
<evidence type="ECO:0000313" key="3">
    <source>
        <dbReference type="Proteomes" id="UP000298460"/>
    </source>
</evidence>
<protein>
    <submittedName>
        <fullName evidence="2">Phosphatase</fullName>
    </submittedName>
</protein>
<comment type="caution">
    <text evidence="2">The sequence shown here is derived from an EMBL/GenBank/DDBJ whole genome shotgun (WGS) entry which is preliminary data.</text>
</comment>
<dbReference type="InterPro" id="IPR003141">
    <property type="entry name" value="Pol/His_phosphatase_N"/>
</dbReference>
<dbReference type="Proteomes" id="UP000298460">
    <property type="component" value="Unassembled WGS sequence"/>
</dbReference>
<dbReference type="Gene3D" id="3.20.20.140">
    <property type="entry name" value="Metal-dependent hydrolases"/>
    <property type="match status" value="1"/>
</dbReference>
<dbReference type="SUPFAM" id="SSF89550">
    <property type="entry name" value="PHP domain-like"/>
    <property type="match status" value="1"/>
</dbReference>
<dbReference type="AlphaFoldDB" id="A0A4Z0R9L7"/>
<proteinExistence type="predicted"/>
<accession>A0A4Z0R9L7</accession>
<dbReference type="CDD" id="cd07437">
    <property type="entry name" value="PHP_HisPPase_Ycdx_like"/>
    <property type="match status" value="1"/>
</dbReference>
<dbReference type="GO" id="GO:0008270">
    <property type="term" value="F:zinc ion binding"/>
    <property type="evidence" value="ECO:0007669"/>
    <property type="project" value="TreeGrafter"/>
</dbReference>
<dbReference type="GO" id="GO:0005829">
    <property type="term" value="C:cytosol"/>
    <property type="evidence" value="ECO:0007669"/>
    <property type="project" value="TreeGrafter"/>
</dbReference>
<evidence type="ECO:0000259" key="1">
    <source>
        <dbReference type="SMART" id="SM00481"/>
    </source>
</evidence>
<dbReference type="EMBL" id="SPQQ01000002">
    <property type="protein sequence ID" value="TGE38753.1"/>
    <property type="molecule type" value="Genomic_DNA"/>
</dbReference>
<organism evidence="2 3">
    <name type="scientific">Desulfosporosinus fructosivorans</name>
    <dbReference type="NCBI Taxonomy" id="2018669"/>
    <lineage>
        <taxon>Bacteria</taxon>
        <taxon>Bacillati</taxon>
        <taxon>Bacillota</taxon>
        <taxon>Clostridia</taxon>
        <taxon>Eubacteriales</taxon>
        <taxon>Desulfitobacteriaceae</taxon>
        <taxon>Desulfosporosinus</taxon>
    </lineage>
</organism>
<dbReference type="RefSeq" id="WP_135545248.1">
    <property type="nucleotide sequence ID" value="NZ_SPQQ01000002.1"/>
</dbReference>
<dbReference type="PANTHER" id="PTHR36928">
    <property type="entry name" value="PHOSPHATASE YCDX-RELATED"/>
    <property type="match status" value="1"/>
</dbReference>
<dbReference type="InterPro" id="IPR004013">
    <property type="entry name" value="PHP_dom"/>
</dbReference>
<dbReference type="PANTHER" id="PTHR36928:SF1">
    <property type="entry name" value="PHOSPHATASE YCDX-RELATED"/>
    <property type="match status" value="1"/>
</dbReference>
<dbReference type="NCBIfam" id="NF006702">
    <property type="entry name" value="PRK09248.1"/>
    <property type="match status" value="1"/>
</dbReference>
<feature type="domain" description="Polymerase/histidinol phosphatase N-terminal" evidence="1">
    <location>
        <begin position="5"/>
        <end position="79"/>
    </location>
</feature>
<dbReference type="GO" id="GO:0042578">
    <property type="term" value="F:phosphoric ester hydrolase activity"/>
    <property type="evidence" value="ECO:0007669"/>
    <property type="project" value="TreeGrafter"/>
</dbReference>
<sequence>MELLVDLHTHTIASGHAYSTITENVHAASRRGIKLLGMTDHGPSMPGSPHLFHFENLSIIPDELSGVKVLPGVEANITNHEGDLDMPLKYLTYLKLILVGLHPICYPGGTCEQNTQAYIKAMENPYTDMMVHPGRPDFEMDLEKIAHTSARLNIPVEVNNSSLSTIRDKDEARDNCRSIARYMVKYNSPVILGSDAHFWDRVGEFSDALDLVYEAGISEHQILNTSPDRVLDYLATRRRNRPDISRLLHPYRLNIA</sequence>
<dbReference type="Pfam" id="PF02811">
    <property type="entry name" value="PHP"/>
    <property type="match status" value="1"/>
</dbReference>
<dbReference type="InterPro" id="IPR050243">
    <property type="entry name" value="PHP_phosphatase"/>
</dbReference>
<dbReference type="OrthoDB" id="9808747at2"/>
<name>A0A4Z0R9L7_9FIRM</name>
<dbReference type="SMART" id="SM00481">
    <property type="entry name" value="POLIIIAc"/>
    <property type="match status" value="1"/>
</dbReference>
<evidence type="ECO:0000313" key="2">
    <source>
        <dbReference type="EMBL" id="TGE38753.1"/>
    </source>
</evidence>